<organism evidence="2 3">
    <name type="scientific">Phytophthora infestans (strain T30-4)</name>
    <name type="common">Potato late blight agent</name>
    <dbReference type="NCBI Taxonomy" id="403677"/>
    <lineage>
        <taxon>Eukaryota</taxon>
        <taxon>Sar</taxon>
        <taxon>Stramenopiles</taxon>
        <taxon>Oomycota</taxon>
        <taxon>Peronosporomycetes</taxon>
        <taxon>Peronosporales</taxon>
        <taxon>Peronosporaceae</taxon>
        <taxon>Phytophthora</taxon>
    </lineage>
</organism>
<sequence length="79" mass="8738">MPGYEEAKKAMEEYLKKVCPDVNERVCGTDGVTHTNSCYLGVASCKNPDKNIALVSNDNRLFKAIINPSTLKIQNYVSV</sequence>
<dbReference type="GeneID" id="9470898"/>
<dbReference type="SMART" id="SM00280">
    <property type="entry name" value="KAZAL"/>
    <property type="match status" value="1"/>
</dbReference>
<feature type="domain" description="Kazal-like" evidence="1">
    <location>
        <begin position="5"/>
        <end position="63"/>
    </location>
</feature>
<dbReference type="KEGG" id="pif:PITG_11899"/>
<dbReference type="RefSeq" id="XP_002901374.1">
    <property type="nucleotide sequence ID" value="XM_002901328.1"/>
</dbReference>
<reference evidence="3" key="1">
    <citation type="journal article" date="2009" name="Nature">
        <title>Genome sequence and analysis of the Irish potato famine pathogen Phytophthora infestans.</title>
        <authorList>
            <consortium name="The Broad Institute Genome Sequencing Platform"/>
            <person name="Haas B.J."/>
            <person name="Kamoun S."/>
            <person name="Zody M.C."/>
            <person name="Jiang R.H."/>
            <person name="Handsaker R.E."/>
            <person name="Cano L.M."/>
            <person name="Grabherr M."/>
            <person name="Kodira C.D."/>
            <person name="Raffaele S."/>
            <person name="Torto-Alalibo T."/>
            <person name="Bozkurt T.O."/>
            <person name="Ah-Fong A.M."/>
            <person name="Alvarado L."/>
            <person name="Anderson V.L."/>
            <person name="Armstrong M.R."/>
            <person name="Avrova A."/>
            <person name="Baxter L."/>
            <person name="Beynon J."/>
            <person name="Boevink P.C."/>
            <person name="Bollmann S.R."/>
            <person name="Bos J.I."/>
            <person name="Bulone V."/>
            <person name="Cai G."/>
            <person name="Cakir C."/>
            <person name="Carrington J.C."/>
            <person name="Chawner M."/>
            <person name="Conti L."/>
            <person name="Costanzo S."/>
            <person name="Ewan R."/>
            <person name="Fahlgren N."/>
            <person name="Fischbach M.A."/>
            <person name="Fugelstad J."/>
            <person name="Gilroy E.M."/>
            <person name="Gnerre S."/>
            <person name="Green P.J."/>
            <person name="Grenville-Briggs L.J."/>
            <person name="Griffith J."/>
            <person name="Grunwald N.J."/>
            <person name="Horn K."/>
            <person name="Horner N.R."/>
            <person name="Hu C.H."/>
            <person name="Huitema E."/>
            <person name="Jeong D.H."/>
            <person name="Jones A.M."/>
            <person name="Jones J.D."/>
            <person name="Jones R.W."/>
            <person name="Karlsson E.K."/>
            <person name="Kunjeti S.G."/>
            <person name="Lamour K."/>
            <person name="Liu Z."/>
            <person name="Ma L."/>
            <person name="Maclean D."/>
            <person name="Chibucos M.C."/>
            <person name="McDonald H."/>
            <person name="McWalters J."/>
            <person name="Meijer H.J."/>
            <person name="Morgan W."/>
            <person name="Morris P.F."/>
            <person name="Munro C.A."/>
            <person name="O'Neill K."/>
            <person name="Ospina-Giraldo M."/>
            <person name="Pinzon A."/>
            <person name="Pritchard L."/>
            <person name="Ramsahoye B."/>
            <person name="Ren Q."/>
            <person name="Restrepo S."/>
            <person name="Roy S."/>
            <person name="Sadanandom A."/>
            <person name="Savidor A."/>
            <person name="Schornack S."/>
            <person name="Schwartz D.C."/>
            <person name="Schumann U.D."/>
            <person name="Schwessinger B."/>
            <person name="Seyer L."/>
            <person name="Sharpe T."/>
            <person name="Silvar C."/>
            <person name="Song J."/>
            <person name="Studholme D.J."/>
            <person name="Sykes S."/>
            <person name="Thines M."/>
            <person name="van de Vondervoort P.J."/>
            <person name="Phuntumart V."/>
            <person name="Wawra S."/>
            <person name="Weide R."/>
            <person name="Win J."/>
            <person name="Young C."/>
            <person name="Zhou S."/>
            <person name="Fry W."/>
            <person name="Meyers B.C."/>
            <person name="van West P."/>
            <person name="Ristaino J."/>
            <person name="Govers F."/>
            <person name="Birch P.R."/>
            <person name="Whisson S.C."/>
            <person name="Judelson H.S."/>
            <person name="Nusbaum C."/>
        </authorList>
    </citation>
    <scope>NUCLEOTIDE SEQUENCE [LARGE SCALE GENOMIC DNA]</scope>
    <source>
        <strain evidence="3">T30-4</strain>
    </source>
</reference>
<proteinExistence type="predicted"/>
<dbReference type="InParanoid" id="D0NHH6"/>
<dbReference type="Pfam" id="PF07648">
    <property type="entry name" value="Kazal_2"/>
    <property type="match status" value="1"/>
</dbReference>
<evidence type="ECO:0000313" key="3">
    <source>
        <dbReference type="Proteomes" id="UP000006643"/>
    </source>
</evidence>
<evidence type="ECO:0000259" key="1">
    <source>
        <dbReference type="PROSITE" id="PS51465"/>
    </source>
</evidence>
<dbReference type="PROSITE" id="PS51465">
    <property type="entry name" value="KAZAL_2"/>
    <property type="match status" value="1"/>
</dbReference>
<name>D0NHH6_PHYIT</name>
<accession>D0NHH6</accession>
<dbReference type="Proteomes" id="UP000006643">
    <property type="component" value="Unassembled WGS sequence"/>
</dbReference>
<keyword evidence="3" id="KW-1185">Reference proteome</keyword>
<dbReference type="InterPro" id="IPR002350">
    <property type="entry name" value="Kazal_dom"/>
</dbReference>
<dbReference type="Gene3D" id="3.30.60.30">
    <property type="match status" value="1"/>
</dbReference>
<dbReference type="HOGENOM" id="CLU_2611209_0_0_1"/>
<dbReference type="OrthoDB" id="111352at2759"/>
<dbReference type="InterPro" id="IPR036058">
    <property type="entry name" value="Kazal_dom_sf"/>
</dbReference>
<dbReference type="SUPFAM" id="SSF100895">
    <property type="entry name" value="Kazal-type serine protease inhibitors"/>
    <property type="match status" value="1"/>
</dbReference>
<dbReference type="AlphaFoldDB" id="D0NHH6"/>
<gene>
    <name evidence="2" type="ORF">PITG_11899</name>
</gene>
<protein>
    <recommendedName>
        <fullName evidence="1">Kazal-like domain-containing protein</fullName>
    </recommendedName>
</protein>
<dbReference type="EMBL" id="DS028138">
    <property type="protein sequence ID" value="EEY58901.1"/>
    <property type="molecule type" value="Genomic_DNA"/>
</dbReference>
<dbReference type="VEuPathDB" id="FungiDB:PITG_11899"/>
<evidence type="ECO:0000313" key="2">
    <source>
        <dbReference type="EMBL" id="EEY58901.1"/>
    </source>
</evidence>
<dbReference type="CDD" id="cd00104">
    <property type="entry name" value="KAZAL_FS"/>
    <property type="match status" value="1"/>
</dbReference>